<dbReference type="Proteomes" id="UP001165396">
    <property type="component" value="Unassembled WGS sequence"/>
</dbReference>
<feature type="chain" id="PRO_5045136458" evidence="3">
    <location>
        <begin position="31"/>
        <end position="229"/>
    </location>
</feature>
<gene>
    <name evidence="5" type="ORF">NTA49_14965</name>
</gene>
<dbReference type="RefSeq" id="WP_258295612.1">
    <property type="nucleotide sequence ID" value="NZ_JANKJG010000012.1"/>
</dbReference>
<organism evidence="5 6">
    <name type="scientific">Pseudosulfitobacter koreensis</name>
    <dbReference type="NCBI Taxonomy" id="2968472"/>
    <lineage>
        <taxon>Bacteria</taxon>
        <taxon>Pseudomonadati</taxon>
        <taxon>Pseudomonadota</taxon>
        <taxon>Alphaproteobacteria</taxon>
        <taxon>Rhodobacterales</taxon>
        <taxon>Roseobacteraceae</taxon>
        <taxon>Pseudosulfitobacter</taxon>
    </lineage>
</organism>
<evidence type="ECO:0000256" key="1">
    <source>
        <dbReference type="ARBA" id="ARBA00022729"/>
    </source>
</evidence>
<dbReference type="EMBL" id="JANKJG010000012">
    <property type="protein sequence ID" value="MCR8827840.1"/>
    <property type="molecule type" value="Genomic_DNA"/>
</dbReference>
<dbReference type="SUPFAM" id="SSF50814">
    <property type="entry name" value="Lipocalins"/>
    <property type="match status" value="1"/>
</dbReference>
<evidence type="ECO:0000313" key="6">
    <source>
        <dbReference type="Proteomes" id="UP001165396"/>
    </source>
</evidence>
<dbReference type="InterPro" id="IPR012674">
    <property type="entry name" value="Calycin"/>
</dbReference>
<reference evidence="5" key="1">
    <citation type="submission" date="2022-07" db="EMBL/GenBank/DDBJ databases">
        <title>Pseudosulfitobacter sp. strain AP-MA-4, whole genome sequence.</title>
        <authorList>
            <person name="Jiang Y."/>
        </authorList>
    </citation>
    <scope>NUCLEOTIDE SEQUENCE</scope>
    <source>
        <strain evidence="5">AP-MA-4</strain>
    </source>
</reference>
<dbReference type="Pfam" id="PF09223">
    <property type="entry name" value="ZinT"/>
    <property type="match status" value="1"/>
</dbReference>
<keyword evidence="1 3" id="KW-0732">Signal</keyword>
<dbReference type="Gene3D" id="2.40.128.20">
    <property type="match status" value="1"/>
</dbReference>
<protein>
    <submittedName>
        <fullName evidence="5">Metal-binding protein ZinT</fullName>
    </submittedName>
</protein>
<keyword evidence="2" id="KW-0862">Zinc</keyword>
<evidence type="ECO:0000256" key="3">
    <source>
        <dbReference type="SAM" id="SignalP"/>
    </source>
</evidence>
<accession>A0ABT1Z3Y3</accession>
<evidence type="ECO:0000259" key="4">
    <source>
        <dbReference type="Pfam" id="PF09223"/>
    </source>
</evidence>
<proteinExistence type="predicted"/>
<feature type="signal peptide" evidence="3">
    <location>
        <begin position="1"/>
        <end position="30"/>
    </location>
</feature>
<sequence length="229" mass="24967">MQISITAQLTAQIAAVALGALVLCAPQAQADTKAHSHDHGAEPQSHAHAHNDDDIYRGLFDDSQIAPRTLADWQGDWQSVYPLLQDGTLDPVMAQKAEAGEKSAAEYRATYETGYQTEVDRIVIEGKTVTFTQGGSSYGGAYETDGYEILTYKAGNRGVRYIFEKVSGDALAPDVIQFSDHAIAPQSAGHYHLYWGDDRAALLDEVTNWPTYYPADKSGEQIAAEMMAH</sequence>
<keyword evidence="6" id="KW-1185">Reference proteome</keyword>
<comment type="caution">
    <text evidence="5">The sequence shown here is derived from an EMBL/GenBank/DDBJ whole genome shotgun (WGS) entry which is preliminary data.</text>
</comment>
<dbReference type="InterPro" id="IPR015304">
    <property type="entry name" value="ZinT_dom"/>
</dbReference>
<evidence type="ECO:0000313" key="5">
    <source>
        <dbReference type="EMBL" id="MCR8827840.1"/>
    </source>
</evidence>
<name>A0ABT1Z3Y3_9RHOB</name>
<evidence type="ECO:0000256" key="2">
    <source>
        <dbReference type="ARBA" id="ARBA00022833"/>
    </source>
</evidence>
<feature type="domain" description="ZinT" evidence="4">
    <location>
        <begin position="52"/>
        <end position="229"/>
    </location>
</feature>